<dbReference type="InterPro" id="IPR027417">
    <property type="entry name" value="P-loop_NTPase"/>
</dbReference>
<evidence type="ECO:0000313" key="7">
    <source>
        <dbReference type="EMBL" id="MRW96258.1"/>
    </source>
</evidence>
<keyword evidence="8" id="KW-1185">Reference proteome</keyword>
<dbReference type="OrthoDB" id="87732at2157"/>
<keyword evidence="4 7" id="KW-0067">ATP-binding</keyword>
<organism evidence="7 8">
    <name type="scientific">Haloferax marinum</name>
    <dbReference type="NCBI Taxonomy" id="2666143"/>
    <lineage>
        <taxon>Archaea</taxon>
        <taxon>Methanobacteriati</taxon>
        <taxon>Methanobacteriota</taxon>
        <taxon>Stenosarchaea group</taxon>
        <taxon>Halobacteria</taxon>
        <taxon>Halobacteriales</taxon>
        <taxon>Haloferacaceae</taxon>
        <taxon>Haloferax</taxon>
    </lineage>
</organism>
<reference evidence="7 8" key="1">
    <citation type="submission" date="2019-11" db="EMBL/GenBank/DDBJ databases">
        <title>Whole genome sequence of Haloferax sp. MBLA0078.</title>
        <authorList>
            <person name="Seo M.-J."/>
            <person name="Cho E.-S."/>
        </authorList>
    </citation>
    <scope>NUCLEOTIDE SEQUENCE [LARGE SCALE GENOMIC DNA]</scope>
    <source>
        <strain evidence="7 8">MBLA0078</strain>
    </source>
</reference>
<dbReference type="SUPFAM" id="SSF52540">
    <property type="entry name" value="P-loop containing nucleoside triphosphate hydrolases"/>
    <property type="match status" value="1"/>
</dbReference>
<dbReference type="EMBL" id="WKJQ01000001">
    <property type="protein sequence ID" value="MRW96258.1"/>
    <property type="molecule type" value="Genomic_DNA"/>
</dbReference>
<accession>A0A6A8G6K6</accession>
<evidence type="ECO:0000256" key="4">
    <source>
        <dbReference type="ARBA" id="ARBA00022840"/>
    </source>
</evidence>
<keyword evidence="3" id="KW-0547">Nucleotide-binding</keyword>
<evidence type="ECO:0000256" key="5">
    <source>
        <dbReference type="SAM" id="MobiDB-lite"/>
    </source>
</evidence>
<dbReference type="SMART" id="SM00382">
    <property type="entry name" value="AAA"/>
    <property type="match status" value="1"/>
</dbReference>
<dbReference type="RefSeq" id="WP_151110491.1">
    <property type="nucleotide sequence ID" value="NZ_WKJQ01000001.1"/>
</dbReference>
<feature type="domain" description="ABC transporter" evidence="6">
    <location>
        <begin position="5"/>
        <end position="231"/>
    </location>
</feature>
<keyword evidence="2" id="KW-0813">Transport</keyword>
<sequence>MTPVIETSGLTKQYGEVRAVSDLTLTVKPGEVFGFLGPNGAGKSTTIDMLLDYVRPTAGTVRVFGLDPRADIKEIHARMGVLPDGVALYDRLTGRHHLEFAIGVKGADDTVEDLLDRVSLDRVAATRRVGSYSRGMRQRLALAMALVGSPDLLVLDEPQNGLDPHGMREMRDIICAEADRGATVFFSSHILSEVEAVADRVGIMNRGVLVAVDSIDSLRTDLEGGVIVDLVVEGAVDEDALAAIDYVTIGVVGQSLTVECSQDVQKSALIADIEATGVTVTDVGTRRASLEDLFTAFTTDVDSTDQSTVGAGVPESETDETQEVTA</sequence>
<dbReference type="AlphaFoldDB" id="A0A6A8G6K6"/>
<evidence type="ECO:0000256" key="3">
    <source>
        <dbReference type="ARBA" id="ARBA00022741"/>
    </source>
</evidence>
<dbReference type="GO" id="GO:0016887">
    <property type="term" value="F:ATP hydrolysis activity"/>
    <property type="evidence" value="ECO:0007669"/>
    <property type="project" value="InterPro"/>
</dbReference>
<gene>
    <name evidence="7" type="ORF">GJR99_06665</name>
</gene>
<dbReference type="Gene3D" id="3.40.50.300">
    <property type="entry name" value="P-loop containing nucleotide triphosphate hydrolases"/>
    <property type="match status" value="1"/>
</dbReference>
<dbReference type="PANTHER" id="PTHR43335">
    <property type="entry name" value="ABC TRANSPORTER, ATP-BINDING PROTEIN"/>
    <property type="match status" value="1"/>
</dbReference>
<evidence type="ECO:0000256" key="1">
    <source>
        <dbReference type="ARBA" id="ARBA00005417"/>
    </source>
</evidence>
<dbReference type="Pfam" id="PF00005">
    <property type="entry name" value="ABC_tran"/>
    <property type="match status" value="1"/>
</dbReference>
<feature type="compositionally biased region" description="Acidic residues" evidence="5">
    <location>
        <begin position="316"/>
        <end position="326"/>
    </location>
</feature>
<proteinExistence type="inferred from homology"/>
<dbReference type="InterPro" id="IPR003593">
    <property type="entry name" value="AAA+_ATPase"/>
</dbReference>
<protein>
    <submittedName>
        <fullName evidence="7">ATP-binding cassette domain-containing protein</fullName>
    </submittedName>
</protein>
<dbReference type="InterPro" id="IPR003439">
    <property type="entry name" value="ABC_transporter-like_ATP-bd"/>
</dbReference>
<comment type="caution">
    <text evidence="7">The sequence shown here is derived from an EMBL/GenBank/DDBJ whole genome shotgun (WGS) entry which is preliminary data.</text>
</comment>
<feature type="region of interest" description="Disordered" evidence="5">
    <location>
        <begin position="303"/>
        <end position="326"/>
    </location>
</feature>
<evidence type="ECO:0000259" key="6">
    <source>
        <dbReference type="PROSITE" id="PS50893"/>
    </source>
</evidence>
<name>A0A6A8G6K6_9EURY</name>
<dbReference type="PANTHER" id="PTHR43335:SF4">
    <property type="entry name" value="ABC TRANSPORTER, ATP-BINDING PROTEIN"/>
    <property type="match status" value="1"/>
</dbReference>
<dbReference type="PROSITE" id="PS50893">
    <property type="entry name" value="ABC_TRANSPORTER_2"/>
    <property type="match status" value="1"/>
</dbReference>
<dbReference type="Proteomes" id="UP000443423">
    <property type="component" value="Unassembled WGS sequence"/>
</dbReference>
<evidence type="ECO:0000313" key="8">
    <source>
        <dbReference type="Proteomes" id="UP000443423"/>
    </source>
</evidence>
<evidence type="ECO:0000256" key="2">
    <source>
        <dbReference type="ARBA" id="ARBA00022448"/>
    </source>
</evidence>
<dbReference type="GO" id="GO:0005524">
    <property type="term" value="F:ATP binding"/>
    <property type="evidence" value="ECO:0007669"/>
    <property type="project" value="UniProtKB-KW"/>
</dbReference>
<comment type="similarity">
    <text evidence="1">Belongs to the ABC transporter superfamily.</text>
</comment>